<dbReference type="CDD" id="cd01335">
    <property type="entry name" value="Radical_SAM"/>
    <property type="match status" value="1"/>
</dbReference>
<dbReference type="RefSeq" id="WP_313833319.1">
    <property type="nucleotide sequence ID" value="NZ_JAQOUE010000001.1"/>
</dbReference>
<feature type="domain" description="Radical SAM core" evidence="8">
    <location>
        <begin position="97"/>
        <end position="327"/>
    </location>
</feature>
<dbReference type="NCBIfam" id="TIGR04085">
    <property type="entry name" value="rSAM_more_4Fe4S"/>
    <property type="match status" value="1"/>
</dbReference>
<keyword evidence="2" id="KW-0004">4Fe-4S</keyword>
<comment type="similarity">
    <text evidence="7">Belongs to the radical SAM superfamily. Anaerobic sulfatase-maturating enzyme family.</text>
</comment>
<evidence type="ECO:0000256" key="2">
    <source>
        <dbReference type="ARBA" id="ARBA00022485"/>
    </source>
</evidence>
<dbReference type="Gene3D" id="3.20.20.70">
    <property type="entry name" value="Aldolase class I"/>
    <property type="match status" value="1"/>
</dbReference>
<gene>
    <name evidence="9" type="ORF">PPG34_10875</name>
</gene>
<keyword evidence="6" id="KW-0411">Iron-sulfur</keyword>
<evidence type="ECO:0000256" key="5">
    <source>
        <dbReference type="ARBA" id="ARBA00023004"/>
    </source>
</evidence>
<dbReference type="SFLD" id="SFLDG01067">
    <property type="entry name" value="SPASM/twitch_domain_containing"/>
    <property type="match status" value="1"/>
</dbReference>
<reference evidence="9 10" key="1">
    <citation type="journal article" date="2023" name="ISME J.">
        <title>Cultivation and genomic characterization of novel and ubiquitous marine nitrite-oxidizing bacteria from the Nitrospirales.</title>
        <authorList>
            <person name="Mueller A.J."/>
            <person name="Daebeler A."/>
            <person name="Herbold C.W."/>
            <person name="Kirkegaard R.H."/>
            <person name="Daims H."/>
        </authorList>
    </citation>
    <scope>NUCLEOTIDE SEQUENCE [LARGE SCALE GENOMIC DNA]</scope>
    <source>
        <strain evidence="9 10">EB</strain>
    </source>
</reference>
<dbReference type="PANTHER" id="PTHR43273:SF3">
    <property type="entry name" value="ANAEROBIC SULFATASE-MATURATING ENZYME HOMOLOG ASLB-RELATED"/>
    <property type="match status" value="1"/>
</dbReference>
<dbReference type="EMBL" id="JAQOUE010000001">
    <property type="protein sequence ID" value="MDT7042857.1"/>
    <property type="molecule type" value="Genomic_DNA"/>
</dbReference>
<evidence type="ECO:0000313" key="10">
    <source>
        <dbReference type="Proteomes" id="UP001250932"/>
    </source>
</evidence>
<protein>
    <submittedName>
        <fullName evidence="9">Radical SAM protein</fullName>
    </submittedName>
</protein>
<dbReference type="SFLD" id="SFLDS00029">
    <property type="entry name" value="Radical_SAM"/>
    <property type="match status" value="1"/>
</dbReference>
<dbReference type="InterPro" id="IPR058240">
    <property type="entry name" value="rSAM_sf"/>
</dbReference>
<evidence type="ECO:0000259" key="8">
    <source>
        <dbReference type="PROSITE" id="PS51918"/>
    </source>
</evidence>
<dbReference type="PROSITE" id="PS01305">
    <property type="entry name" value="MOAA_NIFB_PQQE"/>
    <property type="match status" value="1"/>
</dbReference>
<sequence>MNQKFFVSNYLNIYPSNRDTHILMHGVTGAIDEVSNNLGLRLSRCRRKQQSMEESEFDATDFDLLRSRGYLTALSYEAEVDAFVEYVNKLHQKNRAAVSSGFVMLALSYACNLRCPYCYQNEMRDRNGPSLRAMSPDFVDTLFTKTIPALYGSTANNLQISLYGGEPFAPENVPAIERALYYAQHRGHEVSAISNGTRVNEFPNLFGEEHGKVNNVQISLDGIPDIHNKSRIPMSGEKTFDAIVENIHWLSAKGVKIALRVNVTVESVGTLKDLENILDQRGVSKLPNVSVYCTAIHEAHTKTATDVFPEIFSQWKLANEMEKKGVSSMASPYDKTCGTMRNLFDNNENILLNKTMFCMENRPYSLLFDPYGDVYGCYEEAGYTNKRIGVVTNEGLVDFVDNRYNTYQSRNVASHEPCRSCSVALTCGGGCPLQAEIANGTIFSNHCDSQKELVAKSIIAFVEKKTAESDLMVLDANRLAKEEMTPLL</sequence>
<keyword evidence="4" id="KW-0479">Metal-binding</keyword>
<dbReference type="InterPro" id="IPR023867">
    <property type="entry name" value="Sulphatase_maturase_rSAM"/>
</dbReference>
<keyword evidence="3" id="KW-0949">S-adenosyl-L-methionine</keyword>
<organism evidence="9 10">
    <name type="scientific">Candidatus Nitronereus thalassa</name>
    <dbReference type="NCBI Taxonomy" id="3020898"/>
    <lineage>
        <taxon>Bacteria</taxon>
        <taxon>Pseudomonadati</taxon>
        <taxon>Nitrospirota</taxon>
        <taxon>Nitrospiria</taxon>
        <taxon>Nitrospirales</taxon>
        <taxon>Nitrospiraceae</taxon>
        <taxon>Candidatus Nitronereus</taxon>
    </lineage>
</organism>
<evidence type="ECO:0000256" key="7">
    <source>
        <dbReference type="ARBA" id="ARBA00023601"/>
    </source>
</evidence>
<evidence type="ECO:0000256" key="6">
    <source>
        <dbReference type="ARBA" id="ARBA00023014"/>
    </source>
</evidence>
<dbReference type="InterPro" id="IPR023885">
    <property type="entry name" value="4Fe4S-binding_SPASM_dom"/>
</dbReference>
<dbReference type="Proteomes" id="UP001250932">
    <property type="component" value="Unassembled WGS sequence"/>
</dbReference>
<evidence type="ECO:0000313" key="9">
    <source>
        <dbReference type="EMBL" id="MDT7042857.1"/>
    </source>
</evidence>
<comment type="caution">
    <text evidence="9">The sequence shown here is derived from an EMBL/GenBank/DDBJ whole genome shotgun (WGS) entry which is preliminary data.</text>
</comment>
<keyword evidence="10" id="KW-1185">Reference proteome</keyword>
<dbReference type="PANTHER" id="PTHR43273">
    <property type="entry name" value="ANAEROBIC SULFATASE-MATURATING ENZYME HOMOLOG ASLB-RELATED"/>
    <property type="match status" value="1"/>
</dbReference>
<dbReference type="InterPro" id="IPR000385">
    <property type="entry name" value="MoaA_NifB_PqqE_Fe-S-bd_CS"/>
</dbReference>
<evidence type="ECO:0000256" key="1">
    <source>
        <dbReference type="ARBA" id="ARBA00001966"/>
    </source>
</evidence>
<dbReference type="SUPFAM" id="SSF102114">
    <property type="entry name" value="Radical SAM enzymes"/>
    <property type="match status" value="1"/>
</dbReference>
<evidence type="ECO:0000256" key="3">
    <source>
        <dbReference type="ARBA" id="ARBA00022691"/>
    </source>
</evidence>
<dbReference type="InterPro" id="IPR013785">
    <property type="entry name" value="Aldolase_TIM"/>
</dbReference>
<name>A0ABU3K917_9BACT</name>
<evidence type="ECO:0000256" key="4">
    <source>
        <dbReference type="ARBA" id="ARBA00022723"/>
    </source>
</evidence>
<accession>A0ABU3K917</accession>
<keyword evidence="5" id="KW-0408">Iron</keyword>
<comment type="cofactor">
    <cofactor evidence="1">
        <name>[4Fe-4S] cluster</name>
        <dbReference type="ChEBI" id="CHEBI:49883"/>
    </cofactor>
</comment>
<dbReference type="PROSITE" id="PS51918">
    <property type="entry name" value="RADICAL_SAM"/>
    <property type="match status" value="1"/>
</dbReference>
<proteinExistence type="inferred from homology"/>
<dbReference type="Pfam" id="PF04055">
    <property type="entry name" value="Radical_SAM"/>
    <property type="match status" value="1"/>
</dbReference>
<dbReference type="InterPro" id="IPR007197">
    <property type="entry name" value="rSAM"/>
</dbReference>